<dbReference type="PANTHER" id="PTHR43125">
    <property type="entry name" value="INOSITOL-3-PHOSPHATE SYNTHASE"/>
    <property type="match status" value="1"/>
</dbReference>
<dbReference type="Gene3D" id="3.40.50.720">
    <property type="entry name" value="NAD(P)-binding Rossmann-like Domain"/>
    <property type="match status" value="1"/>
</dbReference>
<evidence type="ECO:0000259" key="2">
    <source>
        <dbReference type="Pfam" id="PF01658"/>
    </source>
</evidence>
<dbReference type="Pfam" id="PF01658">
    <property type="entry name" value="Inos-1-P_synth"/>
    <property type="match status" value="1"/>
</dbReference>
<evidence type="ECO:0000313" key="3">
    <source>
        <dbReference type="EMBL" id="CAA9574444.1"/>
    </source>
</evidence>
<dbReference type="SUPFAM" id="SSF55347">
    <property type="entry name" value="Glyceraldehyde-3-phosphate dehydrogenase-like, C-terminal domain"/>
    <property type="match status" value="1"/>
</dbReference>
<sequence length="390" mass="43044">MSEAIGDGFGGERQREKVRVAIIGVGNCASSLVQGVQYYQNAREDEFVPGLMHVNLGGYHIRDIEFSAAFDIDANKVGKDLSEAVFTEPNNTIKFSDVPHLGVPVHRGMTHDGLGKYLSQVITKADGPTADIVQILRDTRTDVVVSYLPVGSEMATKWYVEQILEAGCGFVNCIPVFIAREEYWQKRFLDKRLPVVGDDIKSQVGATITHRVLSRLFADRGVRVDRTYQLNFGGNTDFLNMLERERLQSKKISKTDAVTSQIDYVLPSADVHVGPSDYVPWLQDRKWAHIRLEGTTFGDVPLNVELKLEVWDSPNSAGVVIDAVRCCKLALNHGIGGALLGPSSYFMKSPPEQYHDDLARDRTDEFIGIYGEQSAAHAPAATAEVATGDD</sequence>
<organism evidence="3">
    <name type="scientific">uncultured Thermomicrobiales bacterium</name>
    <dbReference type="NCBI Taxonomy" id="1645740"/>
    <lineage>
        <taxon>Bacteria</taxon>
        <taxon>Pseudomonadati</taxon>
        <taxon>Thermomicrobiota</taxon>
        <taxon>Thermomicrobia</taxon>
        <taxon>Thermomicrobiales</taxon>
        <taxon>environmental samples</taxon>
    </lineage>
</organism>
<dbReference type="EC" id="5.5.1.4" evidence="3"/>
<dbReference type="InterPro" id="IPR002587">
    <property type="entry name" value="Myo-inos-1-P_Synthase"/>
</dbReference>
<keyword evidence="3" id="KW-0413">Isomerase</keyword>
<dbReference type="InterPro" id="IPR052199">
    <property type="entry name" value="MIPS"/>
</dbReference>
<dbReference type="GO" id="GO:0004512">
    <property type="term" value="F:inositol-3-phosphate synthase activity"/>
    <property type="evidence" value="ECO:0007669"/>
    <property type="project" value="UniProtKB-EC"/>
</dbReference>
<dbReference type="GO" id="GO:0006021">
    <property type="term" value="P:inositol biosynthetic process"/>
    <property type="evidence" value="ECO:0007669"/>
    <property type="project" value="InterPro"/>
</dbReference>
<dbReference type="InterPro" id="IPR036291">
    <property type="entry name" value="NAD(P)-bd_dom_sf"/>
</dbReference>
<dbReference type="InterPro" id="IPR013021">
    <property type="entry name" value="Myo-inos-1-P_Synthase_GAPDH"/>
</dbReference>
<accession>A0A6J4VFN7</accession>
<comment type="similarity">
    <text evidence="1">Belongs to the myo-inositol 1-phosphate synthase family.</text>
</comment>
<dbReference type="PIRSF" id="PIRSF015578">
    <property type="entry name" value="Myoinos-ppht_syn"/>
    <property type="match status" value="1"/>
</dbReference>
<dbReference type="Gene3D" id="3.30.360.10">
    <property type="entry name" value="Dihydrodipicolinate Reductase, domain 2"/>
    <property type="match status" value="1"/>
</dbReference>
<dbReference type="PANTHER" id="PTHR43125:SF1">
    <property type="entry name" value="INOSITOL-3-PHOSPHATE SYNTHASE"/>
    <property type="match status" value="1"/>
</dbReference>
<dbReference type="GO" id="GO:0008654">
    <property type="term" value="P:phospholipid biosynthetic process"/>
    <property type="evidence" value="ECO:0007669"/>
    <property type="project" value="InterPro"/>
</dbReference>
<proteinExistence type="inferred from homology"/>
<dbReference type="SUPFAM" id="SSF51735">
    <property type="entry name" value="NAD(P)-binding Rossmann-fold domains"/>
    <property type="match status" value="1"/>
</dbReference>
<reference evidence="3" key="1">
    <citation type="submission" date="2020-02" db="EMBL/GenBank/DDBJ databases">
        <authorList>
            <person name="Meier V. D."/>
        </authorList>
    </citation>
    <scope>NUCLEOTIDE SEQUENCE</scope>
    <source>
        <strain evidence="3">AVDCRST_MAG49</strain>
    </source>
</reference>
<gene>
    <name evidence="3" type="ORF">AVDCRST_MAG49-4009</name>
</gene>
<protein>
    <submittedName>
        <fullName evidence="3">Inositol-1-phosphate synthase</fullName>
        <ecNumber evidence="3">5.5.1.4</ecNumber>
    </submittedName>
</protein>
<dbReference type="AlphaFoldDB" id="A0A6J4VFN7"/>
<evidence type="ECO:0000256" key="1">
    <source>
        <dbReference type="ARBA" id="ARBA00010813"/>
    </source>
</evidence>
<name>A0A6J4VFN7_9BACT</name>
<dbReference type="EMBL" id="CADCWG010000290">
    <property type="protein sequence ID" value="CAA9574444.1"/>
    <property type="molecule type" value="Genomic_DNA"/>
</dbReference>
<feature type="domain" description="Myo-inositol-1-phosphate synthase GAPDH-like" evidence="2">
    <location>
        <begin position="205"/>
        <end position="313"/>
    </location>
</feature>